<sequence length="195" mass="19055">MDTLAMKRERSLQGKSLNSHSAKAHNSSQACKSDAGCASGFCGFNSGKCAGPVVAQERDGGCGFGDPTPNANAANALIGGAPMATSPACCCTCNGSAANGSSAAINNNLPGVANGDNGVGKQFITGQCLNDVDCASGCCGLNSGLCAGAIIAWWWMWIRDASPNDNAAQALTGSGASAPAATAAAGAGSDNGCRS</sequence>
<dbReference type="EMBL" id="KN847475">
    <property type="protein sequence ID" value="KIX10423.1"/>
    <property type="molecule type" value="Genomic_DNA"/>
</dbReference>
<gene>
    <name evidence="2" type="ORF">Z518_01505</name>
</gene>
<keyword evidence="3" id="KW-1185">Reference proteome</keyword>
<name>A0A0D2HIC3_9EURO</name>
<proteinExistence type="predicted"/>
<dbReference type="VEuPathDB" id="FungiDB:Z518_01505"/>
<reference evidence="2 3" key="1">
    <citation type="submission" date="2015-01" db="EMBL/GenBank/DDBJ databases">
        <title>The Genome Sequence of Rhinocladiella mackenzie CBS 650.93.</title>
        <authorList>
            <consortium name="The Broad Institute Genomics Platform"/>
            <person name="Cuomo C."/>
            <person name="de Hoog S."/>
            <person name="Gorbushina A."/>
            <person name="Stielow B."/>
            <person name="Teixiera M."/>
            <person name="Abouelleil A."/>
            <person name="Chapman S.B."/>
            <person name="Priest M."/>
            <person name="Young S.K."/>
            <person name="Wortman J."/>
            <person name="Nusbaum C."/>
            <person name="Birren B."/>
        </authorList>
    </citation>
    <scope>NUCLEOTIDE SEQUENCE [LARGE SCALE GENOMIC DNA]</scope>
    <source>
        <strain evidence="2 3">CBS 650.93</strain>
    </source>
</reference>
<dbReference type="GeneID" id="25289576"/>
<dbReference type="HOGENOM" id="CLU_117748_0_0_1"/>
<dbReference type="AlphaFoldDB" id="A0A0D2HIC3"/>
<dbReference type="RefSeq" id="XP_013277559.1">
    <property type="nucleotide sequence ID" value="XM_013422105.1"/>
</dbReference>
<feature type="compositionally biased region" description="Basic and acidic residues" evidence="1">
    <location>
        <begin position="1"/>
        <end position="12"/>
    </location>
</feature>
<organism evidence="2 3">
    <name type="scientific">Rhinocladiella mackenziei CBS 650.93</name>
    <dbReference type="NCBI Taxonomy" id="1442369"/>
    <lineage>
        <taxon>Eukaryota</taxon>
        <taxon>Fungi</taxon>
        <taxon>Dikarya</taxon>
        <taxon>Ascomycota</taxon>
        <taxon>Pezizomycotina</taxon>
        <taxon>Eurotiomycetes</taxon>
        <taxon>Chaetothyriomycetidae</taxon>
        <taxon>Chaetothyriales</taxon>
        <taxon>Herpotrichiellaceae</taxon>
        <taxon>Rhinocladiella</taxon>
    </lineage>
</organism>
<evidence type="ECO:0000313" key="3">
    <source>
        <dbReference type="Proteomes" id="UP000053617"/>
    </source>
</evidence>
<protein>
    <submittedName>
        <fullName evidence="2">Uncharacterized protein</fullName>
    </submittedName>
</protein>
<dbReference type="OrthoDB" id="2132010at2759"/>
<evidence type="ECO:0000313" key="2">
    <source>
        <dbReference type="EMBL" id="KIX10423.1"/>
    </source>
</evidence>
<accession>A0A0D2HIC3</accession>
<evidence type="ECO:0000256" key="1">
    <source>
        <dbReference type="SAM" id="MobiDB-lite"/>
    </source>
</evidence>
<feature type="region of interest" description="Disordered" evidence="1">
    <location>
        <begin position="1"/>
        <end position="21"/>
    </location>
</feature>
<dbReference type="Proteomes" id="UP000053617">
    <property type="component" value="Unassembled WGS sequence"/>
</dbReference>